<dbReference type="AlphaFoldDB" id="A0A239M8J6"/>
<evidence type="ECO:0000256" key="1">
    <source>
        <dbReference type="SAM" id="SignalP"/>
    </source>
</evidence>
<proteinExistence type="predicted"/>
<protein>
    <submittedName>
        <fullName evidence="2">Outer membrane protein beta-barrel domain-containing protein</fullName>
    </submittedName>
</protein>
<dbReference type="EMBL" id="FZOU01000011">
    <property type="protein sequence ID" value="SNT39257.1"/>
    <property type="molecule type" value="Genomic_DNA"/>
</dbReference>
<keyword evidence="3" id="KW-1185">Reference proteome</keyword>
<gene>
    <name evidence="2" type="ORF">SAMN05421770_1113</name>
</gene>
<sequence>MLKWSASLFGLAALLSLSSTLHAQASPTAIRGGGDIQAGVGVTFADGDYQNGTANNIASSNLGGVSFFANYGFTHSIGVEADVHLLTIYTPTDFSQKTYMIGPRYTYHRGKQAVYAKVIFGRGSFTYQEPQDPARKNPYFGNGASFNTYAFGGGYSYKIKPHYNLLVDVEDQKWPNFEPHTLSPLLVTVGVAYVIR</sequence>
<feature type="chain" id="PRO_5012082735" evidence="1">
    <location>
        <begin position="24"/>
        <end position="196"/>
    </location>
</feature>
<reference evidence="2 3" key="1">
    <citation type="submission" date="2017-06" db="EMBL/GenBank/DDBJ databases">
        <authorList>
            <person name="Kim H.J."/>
            <person name="Triplett B.A."/>
        </authorList>
    </citation>
    <scope>NUCLEOTIDE SEQUENCE [LARGE SCALE GENOMIC DNA]</scope>
    <source>
        <strain evidence="2 3">DSM 18704</strain>
    </source>
</reference>
<evidence type="ECO:0000313" key="3">
    <source>
        <dbReference type="Proteomes" id="UP000198356"/>
    </source>
</evidence>
<evidence type="ECO:0000313" key="2">
    <source>
        <dbReference type="EMBL" id="SNT39257.1"/>
    </source>
</evidence>
<dbReference type="SUPFAM" id="SSF56925">
    <property type="entry name" value="OMPA-like"/>
    <property type="match status" value="1"/>
</dbReference>
<name>A0A239M8J6_9BACT</name>
<keyword evidence="1" id="KW-0732">Signal</keyword>
<dbReference type="RefSeq" id="WP_089410177.1">
    <property type="nucleotide sequence ID" value="NZ_FZOU01000011.1"/>
</dbReference>
<accession>A0A239M8J6</accession>
<dbReference type="OrthoDB" id="115259at2"/>
<dbReference type="Proteomes" id="UP000198356">
    <property type="component" value="Unassembled WGS sequence"/>
</dbReference>
<feature type="signal peptide" evidence="1">
    <location>
        <begin position="1"/>
        <end position="23"/>
    </location>
</feature>
<dbReference type="InterPro" id="IPR011250">
    <property type="entry name" value="OMP/PagP_B-barrel"/>
</dbReference>
<organism evidence="2 3">
    <name type="scientific">Granulicella rosea</name>
    <dbReference type="NCBI Taxonomy" id="474952"/>
    <lineage>
        <taxon>Bacteria</taxon>
        <taxon>Pseudomonadati</taxon>
        <taxon>Acidobacteriota</taxon>
        <taxon>Terriglobia</taxon>
        <taxon>Terriglobales</taxon>
        <taxon>Acidobacteriaceae</taxon>
        <taxon>Granulicella</taxon>
    </lineage>
</organism>